<feature type="compositionally biased region" description="Low complexity" evidence="1">
    <location>
        <begin position="63"/>
        <end position="78"/>
    </location>
</feature>
<feature type="compositionally biased region" description="Basic and acidic residues" evidence="1">
    <location>
        <begin position="52"/>
        <end position="62"/>
    </location>
</feature>
<dbReference type="RefSeq" id="WP_051672317.1">
    <property type="nucleotide sequence ID" value="NZ_CADFFX010000001.1"/>
</dbReference>
<evidence type="ECO:0000313" key="3">
    <source>
        <dbReference type="EMBL" id="KDR43612.1"/>
    </source>
</evidence>
<feature type="signal peptide" evidence="2">
    <location>
        <begin position="1"/>
        <end position="22"/>
    </location>
</feature>
<accession>A0A069PT79</accession>
<evidence type="ECO:0000313" key="4">
    <source>
        <dbReference type="Proteomes" id="UP000027466"/>
    </source>
</evidence>
<keyword evidence="2" id="KW-0732">Signal</keyword>
<evidence type="ECO:0000256" key="1">
    <source>
        <dbReference type="SAM" id="MobiDB-lite"/>
    </source>
</evidence>
<gene>
    <name evidence="3" type="ORF">BG61_32420</name>
</gene>
<name>A0A069PT79_9BURK</name>
<keyword evidence="4" id="KW-1185">Reference proteome</keyword>
<feature type="chain" id="PRO_5007372403" evidence="2">
    <location>
        <begin position="23"/>
        <end position="78"/>
    </location>
</feature>
<dbReference type="AlphaFoldDB" id="A0A069PT79"/>
<protein>
    <submittedName>
        <fullName evidence="3">Uncharacterized protein</fullName>
    </submittedName>
</protein>
<dbReference type="Proteomes" id="UP000027466">
    <property type="component" value="Unassembled WGS sequence"/>
</dbReference>
<reference evidence="3 4" key="1">
    <citation type="submission" date="2014-03" db="EMBL/GenBank/DDBJ databases">
        <title>Draft Genome Sequences of Four Burkholderia Strains.</title>
        <authorList>
            <person name="Liu X.Y."/>
            <person name="Li C.X."/>
            <person name="Xu J.H."/>
        </authorList>
    </citation>
    <scope>NUCLEOTIDE SEQUENCE [LARGE SCALE GENOMIC DNA]</scope>
    <source>
        <strain evidence="3 4">DSM 50014</strain>
    </source>
</reference>
<comment type="caution">
    <text evidence="3">The sequence shown here is derived from an EMBL/GenBank/DDBJ whole genome shotgun (WGS) entry which is preliminary data.</text>
</comment>
<proteinExistence type="predicted"/>
<evidence type="ECO:0000256" key="2">
    <source>
        <dbReference type="SAM" id="SignalP"/>
    </source>
</evidence>
<dbReference type="EMBL" id="JFHC01000006">
    <property type="protein sequence ID" value="KDR43612.1"/>
    <property type="molecule type" value="Genomic_DNA"/>
</dbReference>
<organism evidence="3 4">
    <name type="scientific">Caballeronia glathei</name>
    <dbReference type="NCBI Taxonomy" id="60547"/>
    <lineage>
        <taxon>Bacteria</taxon>
        <taxon>Pseudomonadati</taxon>
        <taxon>Pseudomonadota</taxon>
        <taxon>Betaproteobacteria</taxon>
        <taxon>Burkholderiales</taxon>
        <taxon>Burkholderiaceae</taxon>
        <taxon>Caballeronia</taxon>
    </lineage>
</organism>
<feature type="region of interest" description="Disordered" evidence="1">
    <location>
        <begin position="45"/>
        <end position="78"/>
    </location>
</feature>
<sequence length="78" mass="7793">MKKHLIALSLAATALSAAPAFARDDGPRFAQDLLDALVAQHAAASQSIAGHAAKDSPTRAEEASAPPRAHAPSPGAAS</sequence>